<keyword evidence="2" id="KW-1185">Reference proteome</keyword>
<comment type="caution">
    <text evidence="1">The sequence shown here is derived from an EMBL/GenBank/DDBJ whole genome shotgun (WGS) entry which is preliminary data.</text>
</comment>
<protein>
    <submittedName>
        <fullName evidence="1">Uncharacterized protein</fullName>
    </submittedName>
</protein>
<sequence length="124" mass="13470">MTTPIKLAIAGVSVSGVAVGAGVGIHQLVKQPAKKSITKLLSEKNKAIITTGETSKWDPKWTAFKNAHSQNAPTGDWAIDQWETKKGTNDGLNAFKQLCVDNAKKEVENENAQLFKDVKTYCVE</sequence>
<dbReference type="RefSeq" id="WP_187150335.1">
    <property type="nucleotide sequence ID" value="NZ_LWUJ01000012.1"/>
</dbReference>
<dbReference type="STRING" id="432608.A6V39_03495"/>
<proteinExistence type="predicted"/>
<dbReference type="Proteomes" id="UP000077623">
    <property type="component" value="Unassembled WGS sequence"/>
</dbReference>
<accession>A0A1A9QE35</accession>
<name>A0A1A9QE35_9MOLU</name>
<dbReference type="EMBL" id="LWUJ01000012">
    <property type="protein sequence ID" value="OAL09950.1"/>
    <property type="molecule type" value="Genomic_DNA"/>
</dbReference>
<reference evidence="2" key="1">
    <citation type="submission" date="2016-04" db="EMBL/GenBank/DDBJ databases">
        <authorList>
            <person name="Quiroz-Castaneda R.E."/>
            <person name="Martinez-Ocampo F."/>
        </authorList>
    </citation>
    <scope>NUCLEOTIDE SEQUENCE [LARGE SCALE GENOMIC DNA]</scope>
    <source>
        <strain evidence="2">INIFAP01</strain>
    </source>
</reference>
<dbReference type="AlphaFoldDB" id="A0A1A9QE35"/>
<gene>
    <name evidence="1" type="ORF">A6V39_03495</name>
</gene>
<evidence type="ECO:0000313" key="2">
    <source>
        <dbReference type="Proteomes" id="UP000077623"/>
    </source>
</evidence>
<evidence type="ECO:0000313" key="1">
    <source>
        <dbReference type="EMBL" id="OAL09950.1"/>
    </source>
</evidence>
<organism evidence="1 2">
    <name type="scientific">Candidatus Mycoplasma haematobovis</name>
    <dbReference type="NCBI Taxonomy" id="432608"/>
    <lineage>
        <taxon>Bacteria</taxon>
        <taxon>Bacillati</taxon>
        <taxon>Mycoplasmatota</taxon>
        <taxon>Mollicutes</taxon>
        <taxon>Mycoplasmataceae</taxon>
        <taxon>Mycoplasma</taxon>
    </lineage>
</organism>